<evidence type="ECO:0000256" key="11">
    <source>
        <dbReference type="SAM" id="Phobius"/>
    </source>
</evidence>
<feature type="transmembrane region" description="Helical" evidence="11">
    <location>
        <begin position="361"/>
        <end position="385"/>
    </location>
</feature>
<feature type="region of interest" description="Disordered" evidence="10">
    <location>
        <begin position="456"/>
        <end position="479"/>
    </location>
</feature>
<evidence type="ECO:0000256" key="7">
    <source>
        <dbReference type="ARBA" id="ARBA00023136"/>
    </source>
</evidence>
<dbReference type="Proteomes" id="UP001596472">
    <property type="component" value="Unassembled WGS sequence"/>
</dbReference>
<feature type="chain" id="PRO_5046518376" evidence="12">
    <location>
        <begin position="22"/>
        <end position="479"/>
    </location>
</feature>
<dbReference type="InterPro" id="IPR050790">
    <property type="entry name" value="ExbB/TolQ_transport"/>
</dbReference>
<sequence>MKTFIFPGLMALLLSASPSPAQTAGEAQIETARKELEATSREYQGMRTALYREINTLDDEVLKLSRELKELEREEAMRTSKQRTTERNTQILRANFDYAVGVLRQYGDNLTNRLHAAENQIYREKLQSISEAALAAKDDPEKEMEARLEALEIGLKRLPELAGGQRFQGKAMRNGTEAKEGEFMLLGPAAYFRSSDGEFEGVTTFEENNTGIPTAVGVKVAEDGMIATAVSNGAGHVPFDPTLGKALKVEAAEESLIEVIEAGGIVGHAILLLGLVALGLTVFKVLEITRFPVPSRRKINEIIDDLVSDRQEEARKKAAGLQGMSGEMVRTGVERFYEKRRVLEESLFEKMVSIKPRLDRFLPFLGLTAAAAPLMGLLGTVLGIIKTFKAMALDSGNKQAFTVGISEALITTAEGLVVAIPVLVLHGMMKSLAKGKFSEIESIGIALINGTTELTGGEKSVMGTDEGEDDDSELVPNPA</sequence>
<evidence type="ECO:0000256" key="10">
    <source>
        <dbReference type="SAM" id="MobiDB-lite"/>
    </source>
</evidence>
<keyword evidence="3" id="KW-1003">Cell membrane</keyword>
<proteinExistence type="inferred from homology"/>
<evidence type="ECO:0000313" key="14">
    <source>
        <dbReference type="EMBL" id="MFC7339331.1"/>
    </source>
</evidence>
<evidence type="ECO:0000313" key="15">
    <source>
        <dbReference type="Proteomes" id="UP001596472"/>
    </source>
</evidence>
<keyword evidence="5 8" id="KW-0653">Protein transport</keyword>
<keyword evidence="4 11" id="KW-0812">Transmembrane</keyword>
<feature type="transmembrane region" description="Helical" evidence="11">
    <location>
        <begin position="265"/>
        <end position="286"/>
    </location>
</feature>
<dbReference type="EMBL" id="JBHTBS010000015">
    <property type="protein sequence ID" value="MFC7339331.1"/>
    <property type="molecule type" value="Genomic_DNA"/>
</dbReference>
<keyword evidence="2 8" id="KW-0813">Transport</keyword>
<organism evidence="14 15">
    <name type="scientific">Haloferula chungangensis</name>
    <dbReference type="NCBI Taxonomy" id="1048331"/>
    <lineage>
        <taxon>Bacteria</taxon>
        <taxon>Pseudomonadati</taxon>
        <taxon>Verrucomicrobiota</taxon>
        <taxon>Verrucomicrobiia</taxon>
        <taxon>Verrucomicrobiales</taxon>
        <taxon>Verrucomicrobiaceae</taxon>
        <taxon>Haloferula</taxon>
    </lineage>
</organism>
<evidence type="ECO:0000256" key="4">
    <source>
        <dbReference type="ARBA" id="ARBA00022692"/>
    </source>
</evidence>
<evidence type="ECO:0000256" key="9">
    <source>
        <dbReference type="SAM" id="Coils"/>
    </source>
</evidence>
<gene>
    <name evidence="14" type="ORF">ACFQY0_19215</name>
</gene>
<evidence type="ECO:0000256" key="3">
    <source>
        <dbReference type="ARBA" id="ARBA00022475"/>
    </source>
</evidence>
<evidence type="ECO:0000259" key="13">
    <source>
        <dbReference type="Pfam" id="PF01618"/>
    </source>
</evidence>
<dbReference type="RefSeq" id="WP_379715943.1">
    <property type="nucleotide sequence ID" value="NZ_JBHTBS010000015.1"/>
</dbReference>
<evidence type="ECO:0000256" key="2">
    <source>
        <dbReference type="ARBA" id="ARBA00022448"/>
    </source>
</evidence>
<comment type="subcellular location">
    <subcellularLocation>
        <location evidence="1">Cell membrane</location>
        <topology evidence="1">Multi-pass membrane protein</topology>
    </subcellularLocation>
    <subcellularLocation>
        <location evidence="8">Membrane</location>
        <topology evidence="8">Multi-pass membrane protein</topology>
    </subcellularLocation>
</comment>
<comment type="similarity">
    <text evidence="8">Belongs to the exbB/tolQ family.</text>
</comment>
<accession>A0ABW2LA60</accession>
<protein>
    <submittedName>
        <fullName evidence="14">MotA/TolQ/ExbB proton channel family protein</fullName>
    </submittedName>
</protein>
<feature type="transmembrane region" description="Helical" evidence="11">
    <location>
        <begin position="405"/>
        <end position="426"/>
    </location>
</feature>
<evidence type="ECO:0000256" key="1">
    <source>
        <dbReference type="ARBA" id="ARBA00004651"/>
    </source>
</evidence>
<evidence type="ECO:0000256" key="5">
    <source>
        <dbReference type="ARBA" id="ARBA00022927"/>
    </source>
</evidence>
<feature type="domain" description="MotA/TolQ/ExbB proton channel" evidence="13">
    <location>
        <begin position="326"/>
        <end position="441"/>
    </location>
</feature>
<evidence type="ECO:0000256" key="12">
    <source>
        <dbReference type="SAM" id="SignalP"/>
    </source>
</evidence>
<keyword evidence="9" id="KW-0175">Coiled coil</keyword>
<dbReference type="PANTHER" id="PTHR30625:SF15">
    <property type="entry name" value="BIOPOLYMER TRANSPORT PROTEIN EXBB"/>
    <property type="match status" value="1"/>
</dbReference>
<dbReference type="InterPro" id="IPR002898">
    <property type="entry name" value="MotA_ExbB_proton_chnl"/>
</dbReference>
<feature type="coiled-coil region" evidence="9">
    <location>
        <begin position="29"/>
        <end position="74"/>
    </location>
</feature>
<keyword evidence="7 11" id="KW-0472">Membrane</keyword>
<keyword evidence="12" id="KW-0732">Signal</keyword>
<feature type="signal peptide" evidence="12">
    <location>
        <begin position="1"/>
        <end position="21"/>
    </location>
</feature>
<evidence type="ECO:0000256" key="8">
    <source>
        <dbReference type="RuleBase" id="RU004057"/>
    </source>
</evidence>
<dbReference type="PANTHER" id="PTHR30625">
    <property type="entry name" value="PROTEIN TOLQ"/>
    <property type="match status" value="1"/>
</dbReference>
<name>A0ABW2LA60_9BACT</name>
<keyword evidence="6 11" id="KW-1133">Transmembrane helix</keyword>
<reference evidence="15" key="1">
    <citation type="journal article" date="2019" name="Int. J. Syst. Evol. Microbiol.">
        <title>The Global Catalogue of Microorganisms (GCM) 10K type strain sequencing project: providing services to taxonomists for standard genome sequencing and annotation.</title>
        <authorList>
            <consortium name="The Broad Institute Genomics Platform"/>
            <consortium name="The Broad Institute Genome Sequencing Center for Infectious Disease"/>
            <person name="Wu L."/>
            <person name="Ma J."/>
        </authorList>
    </citation>
    <scope>NUCLEOTIDE SEQUENCE [LARGE SCALE GENOMIC DNA]</scope>
    <source>
        <strain evidence="15">CGMCC 4.1467</strain>
    </source>
</reference>
<dbReference type="Pfam" id="PF01618">
    <property type="entry name" value="MotA_ExbB"/>
    <property type="match status" value="1"/>
</dbReference>
<keyword evidence="15" id="KW-1185">Reference proteome</keyword>
<comment type="caution">
    <text evidence="14">The sequence shown here is derived from an EMBL/GenBank/DDBJ whole genome shotgun (WGS) entry which is preliminary data.</text>
</comment>
<evidence type="ECO:0000256" key="6">
    <source>
        <dbReference type="ARBA" id="ARBA00022989"/>
    </source>
</evidence>